<dbReference type="Pfam" id="PF00702">
    <property type="entry name" value="Hydrolase"/>
    <property type="match status" value="1"/>
</dbReference>
<dbReference type="GO" id="GO:0005737">
    <property type="term" value="C:cytoplasm"/>
    <property type="evidence" value="ECO:0007669"/>
    <property type="project" value="TreeGrafter"/>
</dbReference>
<reference evidence="1 2" key="1">
    <citation type="submission" date="2020-08" db="EMBL/GenBank/DDBJ databases">
        <title>Genomic Encyclopedia of Type Strains, Phase IV (KMG-IV): sequencing the most valuable type-strain genomes for metagenomic binning, comparative biology and taxonomic classification.</title>
        <authorList>
            <person name="Goeker M."/>
        </authorList>
    </citation>
    <scope>NUCLEOTIDE SEQUENCE [LARGE SCALE GENOMIC DNA]</scope>
    <source>
        <strain evidence="1 2">DSM 26575</strain>
    </source>
</reference>
<dbReference type="Gene3D" id="3.40.50.1000">
    <property type="entry name" value="HAD superfamily/HAD-like"/>
    <property type="match status" value="2"/>
</dbReference>
<dbReference type="EC" id="3.1.3.41" evidence="1"/>
<dbReference type="InterPro" id="IPR023214">
    <property type="entry name" value="HAD_sf"/>
</dbReference>
<dbReference type="GO" id="GO:0016791">
    <property type="term" value="F:phosphatase activity"/>
    <property type="evidence" value="ECO:0007669"/>
    <property type="project" value="TreeGrafter"/>
</dbReference>
<evidence type="ECO:0000313" key="1">
    <source>
        <dbReference type="EMBL" id="MBB3962878.1"/>
    </source>
</evidence>
<keyword evidence="1" id="KW-0378">Hydrolase</keyword>
<dbReference type="AlphaFoldDB" id="A0A7W6CKU4"/>
<proteinExistence type="predicted"/>
<dbReference type="EMBL" id="JACIDW010000001">
    <property type="protein sequence ID" value="MBB3962878.1"/>
    <property type="molecule type" value="Genomic_DNA"/>
</dbReference>
<comment type="caution">
    <text evidence="1">The sequence shown here is derived from an EMBL/GenBank/DDBJ whole genome shotgun (WGS) entry which is preliminary data.</text>
</comment>
<accession>A0A7W6CKU4</accession>
<dbReference type="RefSeq" id="WP_183898581.1">
    <property type="nucleotide sequence ID" value="NZ_JACIDW010000001.1"/>
</dbReference>
<dbReference type="InterPro" id="IPR036412">
    <property type="entry name" value="HAD-like_sf"/>
</dbReference>
<name>A0A7W6CKU4_9HYPH</name>
<sequence length="228" mass="24197">MHEFHGIDATLFDLDGTLVSGGIALPWAHQLIEASKGHFAIVTNDAEHTSAEIECLMQMIGLPIKQERIVTAGMEAIRQVAEDMPGAKIAMATSRSLQAYARTCGLYVTDAGPDVVLIGRDRQFSYDTIRFSANAVLAGAKLVICNPDRTHPGPNGTIVPETGALAASILACTGPVEHRVIGKPQPEIFLAGLKLVDSAPSRTLMVGDNPETDGKGAERAGLRFLKIG</sequence>
<protein>
    <submittedName>
        <fullName evidence="1">4-nitrophenyl phosphatase</fullName>
        <ecNumber evidence="1">3.1.3.41</ecNumber>
    </submittedName>
</protein>
<dbReference type="Proteomes" id="UP000582090">
    <property type="component" value="Unassembled WGS sequence"/>
</dbReference>
<keyword evidence="2" id="KW-1185">Reference proteome</keyword>
<gene>
    <name evidence="1" type="ORF">GGQ67_000496</name>
</gene>
<dbReference type="PANTHER" id="PTHR19288">
    <property type="entry name" value="4-NITROPHENYLPHOSPHATASE-RELATED"/>
    <property type="match status" value="1"/>
</dbReference>
<dbReference type="SUPFAM" id="SSF56784">
    <property type="entry name" value="HAD-like"/>
    <property type="match status" value="1"/>
</dbReference>
<dbReference type="PANTHER" id="PTHR19288:SF95">
    <property type="entry name" value="D-GLYCEROL 3-PHOSPHATE PHOSPHATASE"/>
    <property type="match status" value="1"/>
</dbReference>
<organism evidence="1 2">
    <name type="scientific">Rhizobium metallidurans</name>
    <dbReference type="NCBI Taxonomy" id="1265931"/>
    <lineage>
        <taxon>Bacteria</taxon>
        <taxon>Pseudomonadati</taxon>
        <taxon>Pseudomonadota</taxon>
        <taxon>Alphaproteobacteria</taxon>
        <taxon>Hyphomicrobiales</taxon>
        <taxon>Rhizobiaceae</taxon>
        <taxon>Rhizobium/Agrobacterium group</taxon>
        <taxon>Rhizobium</taxon>
    </lineage>
</organism>
<evidence type="ECO:0000313" key="2">
    <source>
        <dbReference type="Proteomes" id="UP000582090"/>
    </source>
</evidence>